<accession>A0AA88GVM2</accession>
<evidence type="ECO:0008006" key="3">
    <source>
        <dbReference type="Google" id="ProtNLM"/>
    </source>
</evidence>
<dbReference type="EMBL" id="PYSW02000012">
    <property type="protein sequence ID" value="KAG2387750.1"/>
    <property type="molecule type" value="Genomic_DNA"/>
</dbReference>
<dbReference type="RefSeq" id="XP_044551742.1">
    <property type="nucleotide sequence ID" value="XM_044689314.1"/>
</dbReference>
<gene>
    <name evidence="1" type="ORF">C9374_001344</name>
</gene>
<keyword evidence="2" id="KW-1185">Reference proteome</keyword>
<dbReference type="Proteomes" id="UP000816034">
    <property type="component" value="Unassembled WGS sequence"/>
</dbReference>
<sequence length="240" mass="27915">MRFFSSKISRHHGDAQDDLDALSNTSRPNFILNFIEIPSEILLHIAEFMELKSLFAFAKCHSSLLMLLFNQEKHKKIGNKDPQSDEDIGFVLVQFTIWKPLVCYYFPKFEKSLNVKNWMHVLRRRIEHLKLHSPNMLPLQPNNASSSAFQIKETPVMNYEENFIENCEWIYKCPLSFDELGSSSFESHFCATCEKTVYLVRTVSEFQSRVSNGDCIAFTTRAKKNTKLRGKVAYFPTPVR</sequence>
<proteinExistence type="predicted"/>
<name>A0AA88GVM2_NAELO</name>
<comment type="caution">
    <text evidence="1">The sequence shown here is derived from an EMBL/GenBank/DDBJ whole genome shotgun (WGS) entry which is preliminary data.</text>
</comment>
<organism evidence="1 2">
    <name type="scientific">Naegleria lovaniensis</name>
    <name type="common">Amoeba</name>
    <dbReference type="NCBI Taxonomy" id="51637"/>
    <lineage>
        <taxon>Eukaryota</taxon>
        <taxon>Discoba</taxon>
        <taxon>Heterolobosea</taxon>
        <taxon>Tetramitia</taxon>
        <taxon>Eutetramitia</taxon>
        <taxon>Vahlkampfiidae</taxon>
        <taxon>Naegleria</taxon>
    </lineage>
</organism>
<protein>
    <recommendedName>
        <fullName evidence="3">F-box domain-containing protein</fullName>
    </recommendedName>
</protein>
<dbReference type="GeneID" id="68093800"/>
<evidence type="ECO:0000313" key="1">
    <source>
        <dbReference type="EMBL" id="KAG2387750.1"/>
    </source>
</evidence>
<dbReference type="AlphaFoldDB" id="A0AA88GVM2"/>
<reference evidence="1 2" key="1">
    <citation type="journal article" date="2018" name="BMC Genomics">
        <title>The genome of Naegleria lovaniensis, the basis for a comparative approach to unravel pathogenicity factors of the human pathogenic amoeba N. fowleri.</title>
        <authorList>
            <person name="Liechti N."/>
            <person name="Schurch N."/>
            <person name="Bruggmann R."/>
            <person name="Wittwer M."/>
        </authorList>
    </citation>
    <scope>NUCLEOTIDE SEQUENCE [LARGE SCALE GENOMIC DNA]</scope>
    <source>
        <strain evidence="1 2">ATCC 30569</strain>
    </source>
</reference>
<evidence type="ECO:0000313" key="2">
    <source>
        <dbReference type="Proteomes" id="UP000816034"/>
    </source>
</evidence>